<feature type="transmembrane region" description="Helical" evidence="2">
    <location>
        <begin position="55"/>
        <end position="81"/>
    </location>
</feature>
<proteinExistence type="predicted"/>
<organism evidence="3 4">
    <name type="scientific">Agrococcus jejuensis</name>
    <dbReference type="NCBI Taxonomy" id="399736"/>
    <lineage>
        <taxon>Bacteria</taxon>
        <taxon>Bacillati</taxon>
        <taxon>Actinomycetota</taxon>
        <taxon>Actinomycetes</taxon>
        <taxon>Micrococcales</taxon>
        <taxon>Microbacteriaceae</taxon>
        <taxon>Agrococcus</taxon>
    </lineage>
</organism>
<name>A0A1G8C8G2_9MICO</name>
<feature type="transmembrane region" description="Helical" evidence="2">
    <location>
        <begin position="93"/>
        <end position="117"/>
    </location>
</feature>
<evidence type="ECO:0000313" key="3">
    <source>
        <dbReference type="EMBL" id="SDH41682.1"/>
    </source>
</evidence>
<feature type="compositionally biased region" description="Basic and acidic residues" evidence="1">
    <location>
        <begin position="151"/>
        <end position="160"/>
    </location>
</feature>
<evidence type="ECO:0000256" key="2">
    <source>
        <dbReference type="SAM" id="Phobius"/>
    </source>
</evidence>
<keyword evidence="2" id="KW-0812">Transmembrane</keyword>
<dbReference type="Proteomes" id="UP000198822">
    <property type="component" value="Chromosome I"/>
</dbReference>
<dbReference type="STRING" id="399736.SAMN04489720_1199"/>
<keyword evidence="2" id="KW-1133">Transmembrane helix</keyword>
<keyword evidence="4" id="KW-1185">Reference proteome</keyword>
<keyword evidence="2" id="KW-0472">Membrane</keyword>
<feature type="region of interest" description="Disordered" evidence="1">
    <location>
        <begin position="151"/>
        <end position="190"/>
    </location>
</feature>
<gene>
    <name evidence="3" type="ORF">SAMN04489720_1199</name>
</gene>
<dbReference type="EMBL" id="LT629695">
    <property type="protein sequence ID" value="SDH41682.1"/>
    <property type="molecule type" value="Genomic_DNA"/>
</dbReference>
<evidence type="ECO:0000256" key="1">
    <source>
        <dbReference type="SAM" id="MobiDB-lite"/>
    </source>
</evidence>
<dbReference type="AlphaFoldDB" id="A0A1G8C8G2"/>
<sequence>MGCMDEVQHPRSWRIAAPALLGWNVLGGAIGGIAVVLPVVLASSGSASDVVPDSASLVVLVVLVAAMLGALGGLLGGATLVLARGRRPTTRTLVRGIVAGVAVCALVAVAALLVPILPDGIRPFALVVGLLIGVVMLGLAFRSSEVHWREEQPPHRDLHPGDAPVYATDPIRDLVDPSPHDSDDAEPPGR</sequence>
<protein>
    <submittedName>
        <fullName evidence="3">Uncharacterized protein</fullName>
    </submittedName>
</protein>
<reference evidence="4" key="1">
    <citation type="submission" date="2016-10" db="EMBL/GenBank/DDBJ databases">
        <authorList>
            <person name="Varghese N."/>
            <person name="Submissions S."/>
        </authorList>
    </citation>
    <scope>NUCLEOTIDE SEQUENCE [LARGE SCALE GENOMIC DNA]</scope>
    <source>
        <strain evidence="4">DSM 22002</strain>
    </source>
</reference>
<evidence type="ECO:0000313" key="4">
    <source>
        <dbReference type="Proteomes" id="UP000198822"/>
    </source>
</evidence>
<feature type="transmembrane region" description="Helical" evidence="2">
    <location>
        <begin position="123"/>
        <end position="141"/>
    </location>
</feature>
<feature type="compositionally biased region" description="Basic and acidic residues" evidence="1">
    <location>
        <begin position="170"/>
        <end position="190"/>
    </location>
</feature>
<accession>A0A1G8C8G2</accession>
<feature type="transmembrane region" description="Helical" evidence="2">
    <location>
        <begin position="21"/>
        <end position="43"/>
    </location>
</feature>